<keyword evidence="3" id="KW-1185">Reference proteome</keyword>
<dbReference type="EMBL" id="KV425936">
    <property type="protein sequence ID" value="KZV96958.1"/>
    <property type="molecule type" value="Genomic_DNA"/>
</dbReference>
<dbReference type="PANTHER" id="PTHR15323">
    <property type="entry name" value="D123 PROTEIN"/>
    <property type="match status" value="1"/>
</dbReference>
<sequence length="379" mass="42095">MAALLADLRTVKLRQTHIERDSSAPRLVGELDAISDSYDASVLQCNIENWLPLLGPPGLTFETLLVPLTVEQAQLLIRAYDEAERHPPTPEAVVSDPPLNSEEASLRASLLPPIQAALDQLAAADGKGCIVKTSSRSPKDAAARTGALERILREALSHPSNDRALSLDEEMLRVVCEAEGAALRFSRAEDILRALVLSERIWQDMTLALRHPDSFKQNIVVRRWESVDVTLEFRCFVHAGRLTAISQYAYQLYSPSLVESIEAARNTIVAYFDSQLREILVQGGFETCIVDVALLPQSDTAEHGQWWPRVIELNPFLPSTDAALFSWERERSLLEGSEALSGRQSYPVIRVCERARTGGLAVIPKAWKDVVSRVRLDLQ</sequence>
<dbReference type="PANTHER" id="PTHR15323:SF6">
    <property type="entry name" value="CELL DIVISION CYCLE PROTEIN 123 HOMOLOG"/>
    <property type="match status" value="1"/>
</dbReference>
<organism evidence="2 3">
    <name type="scientific">Exidia glandulosa HHB12029</name>
    <dbReference type="NCBI Taxonomy" id="1314781"/>
    <lineage>
        <taxon>Eukaryota</taxon>
        <taxon>Fungi</taxon>
        <taxon>Dikarya</taxon>
        <taxon>Basidiomycota</taxon>
        <taxon>Agaricomycotina</taxon>
        <taxon>Agaricomycetes</taxon>
        <taxon>Auriculariales</taxon>
        <taxon>Exidiaceae</taxon>
        <taxon>Exidia</taxon>
    </lineage>
</organism>
<dbReference type="Proteomes" id="UP000077266">
    <property type="component" value="Unassembled WGS sequence"/>
</dbReference>
<dbReference type="InParanoid" id="A0A165KVQ8"/>
<dbReference type="InterPro" id="IPR009772">
    <property type="entry name" value="CDC123"/>
</dbReference>
<dbReference type="Pfam" id="PF07065">
    <property type="entry name" value="D123"/>
    <property type="match status" value="1"/>
</dbReference>
<dbReference type="STRING" id="1314781.A0A165KVQ8"/>
<dbReference type="GO" id="GO:0005737">
    <property type="term" value="C:cytoplasm"/>
    <property type="evidence" value="ECO:0007669"/>
    <property type="project" value="TreeGrafter"/>
</dbReference>
<evidence type="ECO:0000256" key="1">
    <source>
        <dbReference type="ARBA" id="ARBA00011047"/>
    </source>
</evidence>
<reference evidence="2 3" key="1">
    <citation type="journal article" date="2016" name="Mol. Biol. Evol.">
        <title>Comparative Genomics of Early-Diverging Mushroom-Forming Fungi Provides Insights into the Origins of Lignocellulose Decay Capabilities.</title>
        <authorList>
            <person name="Nagy L.G."/>
            <person name="Riley R."/>
            <person name="Tritt A."/>
            <person name="Adam C."/>
            <person name="Daum C."/>
            <person name="Floudas D."/>
            <person name="Sun H."/>
            <person name="Yadav J.S."/>
            <person name="Pangilinan J."/>
            <person name="Larsson K.H."/>
            <person name="Matsuura K."/>
            <person name="Barry K."/>
            <person name="Labutti K."/>
            <person name="Kuo R."/>
            <person name="Ohm R.A."/>
            <person name="Bhattacharya S.S."/>
            <person name="Shirouzu T."/>
            <person name="Yoshinaga Y."/>
            <person name="Martin F.M."/>
            <person name="Grigoriev I.V."/>
            <person name="Hibbett D.S."/>
        </authorList>
    </citation>
    <scope>NUCLEOTIDE SEQUENCE [LARGE SCALE GENOMIC DNA]</scope>
    <source>
        <strain evidence="2 3">HHB12029</strain>
    </source>
</reference>
<accession>A0A165KVQ8</accession>
<proteinExistence type="inferred from homology"/>
<name>A0A165KVQ8_EXIGL</name>
<dbReference type="AlphaFoldDB" id="A0A165KVQ8"/>
<evidence type="ECO:0000313" key="2">
    <source>
        <dbReference type="EMBL" id="KZV96958.1"/>
    </source>
</evidence>
<protein>
    <submittedName>
        <fullName evidence="2">Uncharacterized protein</fullName>
    </submittedName>
</protein>
<gene>
    <name evidence="2" type="ORF">EXIGLDRAFT_764867</name>
</gene>
<comment type="similarity">
    <text evidence="1">Belongs to the CDC123 family.</text>
</comment>
<evidence type="ECO:0000313" key="3">
    <source>
        <dbReference type="Proteomes" id="UP000077266"/>
    </source>
</evidence>
<dbReference type="OrthoDB" id="360540at2759"/>